<reference evidence="2 3" key="1">
    <citation type="journal article" date="2022" name="Nat. Plants">
        <title>Genomes of leafy and leafless Platanthera orchids illuminate the evolution of mycoheterotrophy.</title>
        <authorList>
            <person name="Li M.H."/>
            <person name="Liu K.W."/>
            <person name="Li Z."/>
            <person name="Lu H.C."/>
            <person name="Ye Q.L."/>
            <person name="Zhang D."/>
            <person name="Wang J.Y."/>
            <person name="Li Y.F."/>
            <person name="Zhong Z.M."/>
            <person name="Liu X."/>
            <person name="Yu X."/>
            <person name="Liu D.K."/>
            <person name="Tu X.D."/>
            <person name="Liu B."/>
            <person name="Hao Y."/>
            <person name="Liao X.Y."/>
            <person name="Jiang Y.T."/>
            <person name="Sun W.H."/>
            <person name="Chen J."/>
            <person name="Chen Y.Q."/>
            <person name="Ai Y."/>
            <person name="Zhai J.W."/>
            <person name="Wu S.S."/>
            <person name="Zhou Z."/>
            <person name="Hsiao Y.Y."/>
            <person name="Wu W.L."/>
            <person name="Chen Y.Y."/>
            <person name="Lin Y.F."/>
            <person name="Hsu J.L."/>
            <person name="Li C.Y."/>
            <person name="Wang Z.W."/>
            <person name="Zhao X."/>
            <person name="Zhong W.Y."/>
            <person name="Ma X.K."/>
            <person name="Ma L."/>
            <person name="Huang J."/>
            <person name="Chen G.Z."/>
            <person name="Huang M.Z."/>
            <person name="Huang L."/>
            <person name="Peng D.H."/>
            <person name="Luo Y.B."/>
            <person name="Zou S.Q."/>
            <person name="Chen S.P."/>
            <person name="Lan S."/>
            <person name="Tsai W.C."/>
            <person name="Van de Peer Y."/>
            <person name="Liu Z.J."/>
        </authorList>
    </citation>
    <scope>NUCLEOTIDE SEQUENCE [LARGE SCALE GENOMIC DNA]</scope>
    <source>
        <strain evidence="2">Lor288</strain>
    </source>
</reference>
<comment type="caution">
    <text evidence="2">The sequence shown here is derived from an EMBL/GenBank/DDBJ whole genome shotgun (WGS) entry which is preliminary data.</text>
</comment>
<evidence type="ECO:0000256" key="1">
    <source>
        <dbReference type="SAM" id="Phobius"/>
    </source>
</evidence>
<organism evidence="2 3">
    <name type="scientific">Platanthera guangdongensis</name>
    <dbReference type="NCBI Taxonomy" id="2320717"/>
    <lineage>
        <taxon>Eukaryota</taxon>
        <taxon>Viridiplantae</taxon>
        <taxon>Streptophyta</taxon>
        <taxon>Embryophyta</taxon>
        <taxon>Tracheophyta</taxon>
        <taxon>Spermatophyta</taxon>
        <taxon>Magnoliopsida</taxon>
        <taxon>Liliopsida</taxon>
        <taxon>Asparagales</taxon>
        <taxon>Orchidaceae</taxon>
        <taxon>Orchidoideae</taxon>
        <taxon>Orchideae</taxon>
        <taxon>Orchidinae</taxon>
        <taxon>Platanthera</taxon>
    </lineage>
</organism>
<keyword evidence="1" id="KW-0472">Membrane</keyword>
<name>A0ABR2N1C8_9ASPA</name>
<evidence type="ECO:0000313" key="3">
    <source>
        <dbReference type="Proteomes" id="UP001412067"/>
    </source>
</evidence>
<dbReference type="Proteomes" id="UP001412067">
    <property type="component" value="Unassembled WGS sequence"/>
</dbReference>
<evidence type="ECO:0000313" key="2">
    <source>
        <dbReference type="EMBL" id="KAK8970302.1"/>
    </source>
</evidence>
<protein>
    <submittedName>
        <fullName evidence="2">NADH-ubiquinone oxidoreductase chain 3</fullName>
    </submittedName>
</protein>
<keyword evidence="1" id="KW-0812">Transmembrane</keyword>
<accession>A0ABR2N1C8</accession>
<proteinExistence type="predicted"/>
<sequence length="109" mass="12103">MPLREQGAPRAGRENEVGFLPPNKIDPFGSWSMMAFFLILTIGSLYEWKRGASDRDFGSMSPEARSMPACFDENTEKTKFSYTFARCEIPLYSGSQGFAGNCGSQKGQI</sequence>
<dbReference type="EMBL" id="JBBWWR010000002">
    <property type="protein sequence ID" value="KAK8970302.1"/>
    <property type="molecule type" value="Genomic_DNA"/>
</dbReference>
<keyword evidence="1" id="KW-1133">Transmembrane helix</keyword>
<gene>
    <name evidence="2" type="primary">ND3</name>
    <name evidence="2" type="ORF">KSP40_PGU003098</name>
</gene>
<feature type="transmembrane region" description="Helical" evidence="1">
    <location>
        <begin position="28"/>
        <end position="46"/>
    </location>
</feature>
<keyword evidence="3" id="KW-1185">Reference proteome</keyword>